<name>A0A840PGK3_9ACTN</name>
<evidence type="ECO:0000313" key="5">
    <source>
        <dbReference type="Proteomes" id="UP000578449"/>
    </source>
</evidence>
<reference evidence="4 5" key="1">
    <citation type="submission" date="2020-08" db="EMBL/GenBank/DDBJ databases">
        <title>Genomic Encyclopedia of Type Strains, Phase IV (KMG-IV): sequencing the most valuable type-strain genomes for metagenomic binning, comparative biology and taxonomic classification.</title>
        <authorList>
            <person name="Goeker M."/>
        </authorList>
    </citation>
    <scope>NUCLEOTIDE SEQUENCE [LARGE SCALE GENOMIC DNA]</scope>
    <source>
        <strain evidence="4 5">DSM 45615</strain>
    </source>
</reference>
<protein>
    <recommendedName>
        <fullName evidence="3">Peptidase C51 domain-containing protein</fullName>
    </recommendedName>
</protein>
<comment type="caution">
    <text evidence="4">The sequence shown here is derived from an EMBL/GenBank/DDBJ whole genome shotgun (WGS) entry which is preliminary data.</text>
</comment>
<evidence type="ECO:0000313" key="4">
    <source>
        <dbReference type="EMBL" id="MBB5138109.1"/>
    </source>
</evidence>
<feature type="region of interest" description="Disordered" evidence="1">
    <location>
        <begin position="222"/>
        <end position="349"/>
    </location>
</feature>
<organism evidence="4 5">
    <name type="scientific">Thermocatellispora tengchongensis</name>
    <dbReference type="NCBI Taxonomy" id="1073253"/>
    <lineage>
        <taxon>Bacteria</taxon>
        <taxon>Bacillati</taxon>
        <taxon>Actinomycetota</taxon>
        <taxon>Actinomycetes</taxon>
        <taxon>Streptosporangiales</taxon>
        <taxon>Streptosporangiaceae</taxon>
        <taxon>Thermocatellispora</taxon>
    </lineage>
</organism>
<dbReference type="RefSeq" id="WP_185054980.1">
    <property type="nucleotide sequence ID" value="NZ_BAABIX010000030.1"/>
</dbReference>
<evidence type="ECO:0000259" key="3">
    <source>
        <dbReference type="Pfam" id="PF05257"/>
    </source>
</evidence>
<evidence type="ECO:0000256" key="1">
    <source>
        <dbReference type="SAM" id="MobiDB-lite"/>
    </source>
</evidence>
<dbReference type="SUPFAM" id="SSF54001">
    <property type="entry name" value="Cysteine proteinases"/>
    <property type="match status" value="1"/>
</dbReference>
<dbReference type="InterPro" id="IPR007921">
    <property type="entry name" value="CHAP_dom"/>
</dbReference>
<gene>
    <name evidence="4" type="ORF">HNP84_007862</name>
</gene>
<dbReference type="Pfam" id="PF05257">
    <property type="entry name" value="CHAP"/>
    <property type="match status" value="1"/>
</dbReference>
<dbReference type="AlphaFoldDB" id="A0A840PGK3"/>
<dbReference type="InterPro" id="IPR038765">
    <property type="entry name" value="Papain-like_cys_pep_sf"/>
</dbReference>
<keyword evidence="2" id="KW-0472">Membrane</keyword>
<sequence length="349" mass="37449">MSGSDDITGKLLKVIKPELGYKERAGQHTKFGAWYSKAVDDPQYKNAPWCDMFIAWAANRAGVAEFVGEFAWTPSHARWFEQRGAWTSEPEVGALVFFDWSGSKNIKKIDHVGIVERVAGGKIHTIEANVDRVWLKRKVRDESKVVGYGVPRKVKEFVEAEALRVQAGHTAPEPVPPQAVSAAGMSGREAVPVEFVPTTGLIALGVMVGTIVLVARRTVARPQPATAGRHRRRRRAQPPPAGRVSAAPAERVPAASAEHVPAAPAEHVPAPRVPARAGERVPQPSGERVPAPSGERVSQRAGERVSRPAGERVPQPAAVRSPAPGGGEGAERVEYYLPIPAPGGRGPGR</sequence>
<feature type="domain" description="Peptidase C51" evidence="3">
    <location>
        <begin position="44"/>
        <end position="129"/>
    </location>
</feature>
<feature type="compositionally biased region" description="Basic and acidic residues" evidence="1">
    <location>
        <begin position="297"/>
        <end position="310"/>
    </location>
</feature>
<evidence type="ECO:0000256" key="2">
    <source>
        <dbReference type="SAM" id="Phobius"/>
    </source>
</evidence>
<dbReference type="Gene3D" id="3.90.1720.10">
    <property type="entry name" value="endopeptidase domain like (from Nostoc punctiforme)"/>
    <property type="match status" value="1"/>
</dbReference>
<proteinExistence type="predicted"/>
<keyword evidence="5" id="KW-1185">Reference proteome</keyword>
<keyword evidence="2" id="KW-0812">Transmembrane</keyword>
<keyword evidence="2" id="KW-1133">Transmembrane helix</keyword>
<feature type="compositionally biased region" description="Low complexity" evidence="1">
    <location>
        <begin position="242"/>
        <end position="282"/>
    </location>
</feature>
<feature type="transmembrane region" description="Helical" evidence="2">
    <location>
        <begin position="195"/>
        <end position="215"/>
    </location>
</feature>
<dbReference type="Proteomes" id="UP000578449">
    <property type="component" value="Unassembled WGS sequence"/>
</dbReference>
<dbReference type="EMBL" id="JACHGN010000021">
    <property type="protein sequence ID" value="MBB5138109.1"/>
    <property type="molecule type" value="Genomic_DNA"/>
</dbReference>
<accession>A0A840PGK3</accession>